<evidence type="ECO:0000256" key="4">
    <source>
        <dbReference type="ARBA" id="ARBA00022741"/>
    </source>
</evidence>
<keyword evidence="3" id="KW-0677">Repeat</keyword>
<dbReference type="Pfam" id="PF16095">
    <property type="entry name" value="COR-A"/>
    <property type="match status" value="1"/>
</dbReference>
<evidence type="ECO:0000313" key="10">
    <source>
        <dbReference type="EMBL" id="VDI71248.1"/>
    </source>
</evidence>
<evidence type="ECO:0000313" key="11">
    <source>
        <dbReference type="Proteomes" id="UP000596742"/>
    </source>
</evidence>
<proteinExistence type="predicted"/>
<protein>
    <recommendedName>
        <fullName evidence="1">non-specific serine/threonine protein kinase</fullName>
        <ecNumber evidence="1">2.7.11.1</ecNumber>
    </recommendedName>
</protein>
<feature type="domain" description="Roc" evidence="9">
    <location>
        <begin position="55"/>
        <end position="293"/>
    </location>
</feature>
<comment type="catalytic activity">
    <reaction evidence="8">
        <text>L-seryl-[protein] + ATP = O-phospho-L-seryl-[protein] + ADP + H(+)</text>
        <dbReference type="Rhea" id="RHEA:17989"/>
        <dbReference type="Rhea" id="RHEA-COMP:9863"/>
        <dbReference type="Rhea" id="RHEA-COMP:11604"/>
        <dbReference type="ChEBI" id="CHEBI:15378"/>
        <dbReference type="ChEBI" id="CHEBI:29999"/>
        <dbReference type="ChEBI" id="CHEBI:30616"/>
        <dbReference type="ChEBI" id="CHEBI:83421"/>
        <dbReference type="ChEBI" id="CHEBI:456216"/>
        <dbReference type="EC" id="2.7.11.1"/>
    </reaction>
</comment>
<dbReference type="GO" id="GO:0005524">
    <property type="term" value="F:ATP binding"/>
    <property type="evidence" value="ECO:0007669"/>
    <property type="project" value="UniProtKB-KW"/>
</dbReference>
<evidence type="ECO:0000256" key="2">
    <source>
        <dbReference type="ARBA" id="ARBA00022679"/>
    </source>
</evidence>
<name>A0A8B6GXV0_MYTGA</name>
<keyword evidence="6" id="KW-0067">ATP-binding</keyword>
<evidence type="ECO:0000256" key="1">
    <source>
        <dbReference type="ARBA" id="ARBA00012513"/>
    </source>
</evidence>
<dbReference type="GO" id="GO:0016301">
    <property type="term" value="F:kinase activity"/>
    <property type="evidence" value="ECO:0007669"/>
    <property type="project" value="UniProtKB-KW"/>
</dbReference>
<keyword evidence="2" id="KW-0808">Transferase</keyword>
<dbReference type="OrthoDB" id="5962960at2759"/>
<dbReference type="PROSITE" id="PS51424">
    <property type="entry name" value="ROC"/>
    <property type="match status" value="1"/>
</dbReference>
<evidence type="ECO:0000259" key="9">
    <source>
        <dbReference type="PROSITE" id="PS51424"/>
    </source>
</evidence>
<sequence>VSIIAGVTAASVCIVVLMWIRKRQRHNDSEGLPLGIRRFQEHDITKFVKLLQSSETEKRYFVRVMIVGKSSAGKTSLLRRLLKESIDDVSRTDGIDIAVPRCKINIHDGKWMFEKDKIRRALIKSERRSANNIGKDLTNDALNQYATCGFWDFAGQKEFYATHQTFLSSNAVYLVVANIADDITDKFANIGGYIEYWFDSIHCLQTVNRQENQQYENFIDPPIIMVFTGKDRYEKENKLEARKMELEAQLQKVLGGSRKYKHLRKIVYISNVADSNEEFEKLRMEISAAASQLVNWGERIPLRWILLESLIKSIRKNGLNVITISDMLSIAKDRHINILDSDEIVLFLRFQHESGNVIFFEEMLDFIILNPEWLVDACRCLMSDRIDNIIKHPIDFKEFTQTGKLSKTLISALFKLRIGKQFSEQRENLVRVMEKFDILVKSKEIGSYIMPSMLPYVSFEDISQQIGYSHSNCKKTSWLCLTFEFLPPAFFNHVIAWYLQKYEPSEIGIRPDSLALFRGICIFDIDSSHCHKLMVVMSSDTIALQLLSFYNTNANYGNMCSNIRKEIIRKINAITQSFRWKISYELRFKCRQGHYFRDTMSYQDLKSLKQYYCSQHTEVHKSTDIYMPWLTRTDQI</sequence>
<dbReference type="Gene3D" id="3.40.50.300">
    <property type="entry name" value="P-loop containing nucleotide triphosphate hydrolases"/>
    <property type="match status" value="1"/>
</dbReference>
<dbReference type="PANTHER" id="PTHR47679">
    <property type="entry name" value="PROTEIN TORNADO 1"/>
    <property type="match status" value="1"/>
</dbReference>
<keyword evidence="11" id="KW-1185">Reference proteome</keyword>
<dbReference type="EMBL" id="UYJE01009208">
    <property type="protein sequence ID" value="VDI71248.1"/>
    <property type="molecule type" value="Genomic_DNA"/>
</dbReference>
<accession>A0A8B6GXV0</accession>
<dbReference type="SUPFAM" id="SSF52540">
    <property type="entry name" value="P-loop containing nucleoside triphosphate hydrolases"/>
    <property type="match status" value="1"/>
</dbReference>
<dbReference type="InterPro" id="IPR027417">
    <property type="entry name" value="P-loop_NTPase"/>
</dbReference>
<reference evidence="10" key="1">
    <citation type="submission" date="2018-11" db="EMBL/GenBank/DDBJ databases">
        <authorList>
            <person name="Alioto T."/>
            <person name="Alioto T."/>
        </authorList>
    </citation>
    <scope>NUCLEOTIDE SEQUENCE</scope>
</reference>
<dbReference type="InterPro" id="IPR020859">
    <property type="entry name" value="ROC"/>
</dbReference>
<keyword evidence="4" id="KW-0547">Nucleotide-binding</keyword>
<evidence type="ECO:0000256" key="5">
    <source>
        <dbReference type="ARBA" id="ARBA00022777"/>
    </source>
</evidence>
<comment type="caution">
    <text evidence="10">The sequence shown here is derived from an EMBL/GenBank/DDBJ whole genome shotgun (WGS) entry which is preliminary data.</text>
</comment>
<evidence type="ECO:0000256" key="6">
    <source>
        <dbReference type="ARBA" id="ARBA00022840"/>
    </source>
</evidence>
<keyword evidence="5" id="KW-0418">Kinase</keyword>
<dbReference type="EC" id="2.7.11.1" evidence="1"/>
<feature type="non-terminal residue" evidence="10">
    <location>
        <position position="1"/>
    </location>
</feature>
<evidence type="ECO:0000256" key="7">
    <source>
        <dbReference type="ARBA" id="ARBA00047899"/>
    </source>
</evidence>
<comment type="catalytic activity">
    <reaction evidence="7">
        <text>L-threonyl-[protein] + ATP = O-phospho-L-threonyl-[protein] + ADP + H(+)</text>
        <dbReference type="Rhea" id="RHEA:46608"/>
        <dbReference type="Rhea" id="RHEA-COMP:11060"/>
        <dbReference type="Rhea" id="RHEA-COMP:11605"/>
        <dbReference type="ChEBI" id="CHEBI:15378"/>
        <dbReference type="ChEBI" id="CHEBI:30013"/>
        <dbReference type="ChEBI" id="CHEBI:30616"/>
        <dbReference type="ChEBI" id="CHEBI:61977"/>
        <dbReference type="ChEBI" id="CHEBI:456216"/>
        <dbReference type="EC" id="2.7.11.1"/>
    </reaction>
</comment>
<evidence type="ECO:0000256" key="3">
    <source>
        <dbReference type="ARBA" id="ARBA00022737"/>
    </source>
</evidence>
<gene>
    <name evidence="10" type="ORF">MGAL_10B041730</name>
</gene>
<dbReference type="Proteomes" id="UP000596742">
    <property type="component" value="Unassembled WGS sequence"/>
</dbReference>
<dbReference type="PANTHER" id="PTHR47679:SF2">
    <property type="entry name" value="C-TERMINAL OF ROC (COR) DOMAIN-CONTAINING PROTEIN"/>
    <property type="match status" value="1"/>
</dbReference>
<organism evidence="10 11">
    <name type="scientific">Mytilus galloprovincialis</name>
    <name type="common">Mediterranean mussel</name>
    <dbReference type="NCBI Taxonomy" id="29158"/>
    <lineage>
        <taxon>Eukaryota</taxon>
        <taxon>Metazoa</taxon>
        <taxon>Spiralia</taxon>
        <taxon>Lophotrochozoa</taxon>
        <taxon>Mollusca</taxon>
        <taxon>Bivalvia</taxon>
        <taxon>Autobranchia</taxon>
        <taxon>Pteriomorphia</taxon>
        <taxon>Mytilida</taxon>
        <taxon>Mytiloidea</taxon>
        <taxon>Mytilidae</taxon>
        <taxon>Mytilinae</taxon>
        <taxon>Mytilus</taxon>
    </lineage>
</organism>
<dbReference type="Pfam" id="PF08477">
    <property type="entry name" value="Roc"/>
    <property type="match status" value="1"/>
</dbReference>
<dbReference type="InterPro" id="IPR032171">
    <property type="entry name" value="COR-A"/>
</dbReference>
<evidence type="ECO:0000256" key="8">
    <source>
        <dbReference type="ARBA" id="ARBA00048679"/>
    </source>
</evidence>
<dbReference type="AlphaFoldDB" id="A0A8B6GXV0"/>